<organism evidence="1 2">
    <name type="scientific">Mytilus coruscus</name>
    <name type="common">Sea mussel</name>
    <dbReference type="NCBI Taxonomy" id="42192"/>
    <lineage>
        <taxon>Eukaryota</taxon>
        <taxon>Metazoa</taxon>
        <taxon>Spiralia</taxon>
        <taxon>Lophotrochozoa</taxon>
        <taxon>Mollusca</taxon>
        <taxon>Bivalvia</taxon>
        <taxon>Autobranchia</taxon>
        <taxon>Pteriomorphia</taxon>
        <taxon>Mytilida</taxon>
        <taxon>Mytiloidea</taxon>
        <taxon>Mytilidae</taxon>
        <taxon>Mytilinae</taxon>
        <taxon>Mytilus</taxon>
    </lineage>
</organism>
<protein>
    <submittedName>
        <fullName evidence="1">Uncharacterized protein</fullName>
    </submittedName>
</protein>
<proteinExistence type="predicted"/>
<name>A0A6J8BKE1_MYTCO</name>
<evidence type="ECO:0000313" key="1">
    <source>
        <dbReference type="EMBL" id="CAC5384478.1"/>
    </source>
</evidence>
<evidence type="ECO:0000313" key="2">
    <source>
        <dbReference type="Proteomes" id="UP000507470"/>
    </source>
</evidence>
<dbReference type="EMBL" id="CACVKT020003578">
    <property type="protein sequence ID" value="CAC5384478.1"/>
    <property type="molecule type" value="Genomic_DNA"/>
</dbReference>
<dbReference type="Proteomes" id="UP000507470">
    <property type="component" value="Unassembled WGS sequence"/>
</dbReference>
<accession>A0A6J8BKE1</accession>
<sequence>MSITDNKIFYTAWKRHEWIHKKICALKIDTEFCKTLDLTRLIKKELTYGNNNCIRFLMEKVNVEKAEKVMVEKVCSCGDENLMQMIFEKFVILKIEDTMKIALKKRIGKPLNGYNFELDRSDIDNICKLYSEDEVDQLEFQLCIFEAYGSDIVDVKSVFDSVCRLSAVPEVKWFMNIVDSELDVISGIKEALCGNNNETFLFLFEFVNLIDPKEVNMIFIKACYHGNLKSVNSFIKSMENHLAYQ</sequence>
<dbReference type="AlphaFoldDB" id="A0A6J8BKE1"/>
<keyword evidence="2" id="KW-1185">Reference proteome</keyword>
<gene>
    <name evidence="1" type="ORF">MCOR_20113</name>
</gene>
<reference evidence="1 2" key="1">
    <citation type="submission" date="2020-06" db="EMBL/GenBank/DDBJ databases">
        <authorList>
            <person name="Li R."/>
            <person name="Bekaert M."/>
        </authorList>
    </citation>
    <scope>NUCLEOTIDE SEQUENCE [LARGE SCALE GENOMIC DNA]</scope>
    <source>
        <strain evidence="2">wild</strain>
    </source>
</reference>